<accession>A0A0G4G5F1</accession>
<keyword evidence="2" id="KW-1185">Reference proteome</keyword>
<dbReference type="VEuPathDB" id="CryptoDB:Vbra_17118"/>
<name>A0A0G4G5F1_VITBC</name>
<dbReference type="Proteomes" id="UP000041254">
    <property type="component" value="Unassembled WGS sequence"/>
</dbReference>
<protein>
    <submittedName>
        <fullName evidence="1">Uncharacterized protein</fullName>
    </submittedName>
</protein>
<evidence type="ECO:0000313" key="2">
    <source>
        <dbReference type="Proteomes" id="UP000041254"/>
    </source>
</evidence>
<dbReference type="Pfam" id="PF00023">
    <property type="entry name" value="Ank"/>
    <property type="match status" value="1"/>
</dbReference>
<dbReference type="InterPro" id="IPR002110">
    <property type="entry name" value="Ankyrin_rpt"/>
</dbReference>
<proteinExistence type="predicted"/>
<sequence>MASSAHGQQPDDCLRLSDIEIGHGFYEGIRHQTTHLATTDATRQLTEGILFRTFTHQQQVTDLIRRDGANPNSAPCLRPRLRVRGSGGSGRPYRLLALAIDNMSDNAIIEAVDSNGRWWPLALPHWSSPELEAAILNALIDGGARINGRGAYESVRMAVCAGNQSAANVFLAAGQELQYGMPPIMELPTPIFDRFGRRVSPGYEQRLLSIFRRFIQYDPTLAAEESRDGGNLIYMAARNERRPHSQAFIDSYLELLVENGSDVTAVNRGLTPLHVAAGAGSPYVADFLSRRVAAADINRGTRGTTGWHNETPLYLAVSGLDGAIRVSQAGHLPQDTRNRASGEIPLYEATIRSLLRSGADIGRLPITTPGDRRCRNLVLTQCTAVLNTDIHTGAMAALNAALAPQRPHEAEAISWRIAAMCFDQDAANDTIAATLTVRNSDMARRVCAAVDHFVKSALYASSNREVVGGTADVGGVTVRMPLQCFALRADSRPHQVVHTRGRVGVREVVQRARLDEAARHGIEEGAINKGFNEHWGSADCEFDGWQQLGRIDERGQWVTLGIN</sequence>
<gene>
    <name evidence="1" type="ORF">Vbra_17118</name>
</gene>
<dbReference type="Gene3D" id="1.25.40.20">
    <property type="entry name" value="Ankyrin repeat-containing domain"/>
    <property type="match status" value="1"/>
</dbReference>
<dbReference type="EMBL" id="CDMY01000571">
    <property type="protein sequence ID" value="CEM23774.1"/>
    <property type="molecule type" value="Genomic_DNA"/>
</dbReference>
<reference evidence="1 2" key="1">
    <citation type="submission" date="2014-11" db="EMBL/GenBank/DDBJ databases">
        <authorList>
            <person name="Zhu J."/>
            <person name="Qi W."/>
            <person name="Song R."/>
        </authorList>
    </citation>
    <scope>NUCLEOTIDE SEQUENCE [LARGE SCALE GENOMIC DNA]</scope>
</reference>
<dbReference type="InParanoid" id="A0A0G4G5F1"/>
<dbReference type="InterPro" id="IPR036770">
    <property type="entry name" value="Ankyrin_rpt-contain_sf"/>
</dbReference>
<dbReference type="SUPFAM" id="SSF48403">
    <property type="entry name" value="Ankyrin repeat"/>
    <property type="match status" value="1"/>
</dbReference>
<evidence type="ECO:0000313" key="1">
    <source>
        <dbReference type="EMBL" id="CEM23774.1"/>
    </source>
</evidence>
<organism evidence="1 2">
    <name type="scientific">Vitrella brassicaformis (strain CCMP3155)</name>
    <dbReference type="NCBI Taxonomy" id="1169540"/>
    <lineage>
        <taxon>Eukaryota</taxon>
        <taxon>Sar</taxon>
        <taxon>Alveolata</taxon>
        <taxon>Colpodellida</taxon>
        <taxon>Vitrellaceae</taxon>
        <taxon>Vitrella</taxon>
    </lineage>
</organism>
<dbReference type="PhylomeDB" id="A0A0G4G5F1"/>
<dbReference type="AlphaFoldDB" id="A0A0G4G5F1"/>